<sequence>MGKEEVSSFRVCVLKRSKCMAAHMFSLVFAACLCLGWSPQILAADIDSQIGEVRIEGAVAKMPEMNIFCYPGQQELLEGVSITYGKEELMVSLALPFAQTEAGTNYYMLLDISASVSPEYFEGMKGSILDFWQNMGAKDKLSLITFGDAVTVVFQNQTAADDISGTVNALQNTDQTTCLFEAIDKTAKLADTKEEANVRKVAVVLTDGEDFSQNTSTKEEALTTLKEKMFPLYAMAAKENNQGTENIYLDSMGAFVRESGGVMEVFDAENAVAVMRKLHQTFAEAFVISAKARTNMVDYKKKALAVTFSDGKTKTSDFVASYYQEDEEAPVASVKQNSKHSLKITFSEPVKGANKTDAYEIKYEDSRITDGYMVRYNKEKASAVLTFEEHLLNGKYEIKFRGVTDDSMEENELTKRCAIQVKKGRKLGVSDYLEKYQAFVAGTVILTVLLIAGAIVWHRVKRQKGIVTIEGKAVLQSNVERKHHVQVLKKQIPKRQIQFFLEGAAGAGRQLTVDVSGSIIVGRSRNCDVSIEDEKMSRQHFAISDRNGTFYLEDLHTTNGTLVNGKQVAAPSPLASGDRIQAGDIAMTVRW</sequence>
<name>A0AC61S1A7_9FIRM</name>
<proteinExistence type="predicted"/>
<keyword evidence="2" id="KW-1185">Reference proteome</keyword>
<evidence type="ECO:0000313" key="2">
    <source>
        <dbReference type="Proteomes" id="UP000304953"/>
    </source>
</evidence>
<organism evidence="1 2">
    <name type="scientific">Petralouisia muris</name>
    <dbReference type="NCBI Taxonomy" id="3032872"/>
    <lineage>
        <taxon>Bacteria</taxon>
        <taxon>Bacillati</taxon>
        <taxon>Bacillota</taxon>
        <taxon>Clostridia</taxon>
        <taxon>Lachnospirales</taxon>
        <taxon>Lachnospiraceae</taxon>
        <taxon>Petralouisia</taxon>
    </lineage>
</organism>
<protein>
    <submittedName>
        <fullName evidence="1">FHA domain-containing protein</fullName>
    </submittedName>
</protein>
<gene>
    <name evidence="1" type="ORF">E5329_02715</name>
</gene>
<reference evidence="1" key="1">
    <citation type="submission" date="2019-04" db="EMBL/GenBank/DDBJ databases">
        <title>Microbes associate with the intestines of laboratory mice.</title>
        <authorList>
            <person name="Navarre W."/>
            <person name="Wong E."/>
            <person name="Huang K."/>
            <person name="Tropini C."/>
            <person name="Ng K."/>
            <person name="Yu B."/>
        </authorList>
    </citation>
    <scope>NUCLEOTIDE SEQUENCE</scope>
    <source>
        <strain evidence="1">NM01_1-7b</strain>
    </source>
</reference>
<accession>A0AC61S1A7</accession>
<dbReference type="Proteomes" id="UP000304953">
    <property type="component" value="Unassembled WGS sequence"/>
</dbReference>
<dbReference type="EMBL" id="SRYA01000004">
    <property type="protein sequence ID" value="TGY97785.1"/>
    <property type="molecule type" value="Genomic_DNA"/>
</dbReference>
<evidence type="ECO:0000313" key="1">
    <source>
        <dbReference type="EMBL" id="TGY97785.1"/>
    </source>
</evidence>
<comment type="caution">
    <text evidence="1">The sequence shown here is derived from an EMBL/GenBank/DDBJ whole genome shotgun (WGS) entry which is preliminary data.</text>
</comment>